<accession>Q6KDC8</accession>
<dbReference type="AlphaFoldDB" id="Q6KDC8"/>
<proteinExistence type="predicted"/>
<protein>
    <submittedName>
        <fullName evidence="1">Uncharacterized protein</fullName>
    </submittedName>
</protein>
<organism evidence="1">
    <name type="scientific">Escherichia coli</name>
    <dbReference type="NCBI Taxonomy" id="562"/>
    <lineage>
        <taxon>Bacteria</taxon>
        <taxon>Pseudomonadati</taxon>
        <taxon>Pseudomonadota</taxon>
        <taxon>Gammaproteobacteria</taxon>
        <taxon>Enterobacterales</taxon>
        <taxon>Enterobacteriaceae</taxon>
        <taxon>Escherichia</taxon>
    </lineage>
</organism>
<dbReference type="EMBL" id="AJ586887">
    <property type="protein sequence ID" value="CAE55688.1"/>
    <property type="molecule type" value="Genomic_DNA"/>
</dbReference>
<sequence>MNGCRTFTVATSSSTTAARATPVWIIIQKSNDYLPLIIIRNTIFIVRYSCFHYKILFDIKNNQLKISTAYIITGFIYSIKITPLRFPCQPCGFSFL</sequence>
<reference evidence="1" key="1">
    <citation type="journal article" date="2004" name="J. Bacteriol.">
        <title>Analysis of the genome structure of the nonpathogenic probiotic Escherichia coli strain Nissle 1917.</title>
        <authorList>
            <person name="Grozdanov L."/>
            <person name="Raasch C."/>
            <person name="Schulze J."/>
            <person name="Sonnenborn U."/>
            <person name="Gottschalk G."/>
            <person name="Hacker J."/>
            <person name="Dobrindt U."/>
        </authorList>
    </citation>
    <scope>NUCLEOTIDE SEQUENCE</scope>
    <source>
        <strain evidence="1">Nissle 1917</strain>
    </source>
</reference>
<name>Q6KDC8_ECOLX</name>
<evidence type="ECO:0000313" key="1">
    <source>
        <dbReference type="EMBL" id="CAE55688.1"/>
    </source>
</evidence>